<dbReference type="PANTHER" id="PTHR11933:SF5">
    <property type="entry name" value="MITOCHONDRIAL TRNA-SPECIFIC 2-THIOURIDYLASE 1"/>
    <property type="match status" value="1"/>
</dbReference>
<keyword evidence="4 9" id="KW-0547">Nucleotide-binding</keyword>
<evidence type="ECO:0000256" key="7">
    <source>
        <dbReference type="ARBA" id="ARBA00023157"/>
    </source>
</evidence>
<dbReference type="Pfam" id="PF20259">
    <property type="entry name" value="tRNA_Me_trans_M"/>
    <property type="match status" value="1"/>
</dbReference>
<feature type="binding site" evidence="9">
    <location>
        <position position="113"/>
    </location>
    <ligand>
        <name>ATP</name>
        <dbReference type="ChEBI" id="CHEBI:30616"/>
    </ligand>
</feature>
<comment type="function">
    <text evidence="9">Catalyzes the 2-thiolation of uridine at the wobble position (U34) of tRNA, leading to the formation of s(2)U34.</text>
</comment>
<evidence type="ECO:0000313" key="13">
    <source>
        <dbReference type="Proteomes" id="UP000614200"/>
    </source>
</evidence>
<dbReference type="HAMAP" id="MF_00144">
    <property type="entry name" value="tRNA_thiouridyl_MnmA"/>
    <property type="match status" value="1"/>
</dbReference>
<dbReference type="Proteomes" id="UP000614200">
    <property type="component" value="Unassembled WGS sequence"/>
</dbReference>
<comment type="similarity">
    <text evidence="9">Belongs to the MnmA/TRMU family.</text>
</comment>
<comment type="caution">
    <text evidence="9">Lacks conserved residue(s) required for the propagation of feature annotation.</text>
</comment>
<keyword evidence="5 9" id="KW-0067">ATP-binding</keyword>
<dbReference type="InterPro" id="IPR023382">
    <property type="entry name" value="MnmA-like_central_sf"/>
</dbReference>
<comment type="caution">
    <text evidence="12">The sequence shown here is derived from an EMBL/GenBank/DDBJ whole genome shotgun (WGS) entry which is preliminary data.</text>
</comment>
<dbReference type="InterPro" id="IPR046884">
    <property type="entry name" value="MnmA-like_central"/>
</dbReference>
<evidence type="ECO:0000313" key="12">
    <source>
        <dbReference type="EMBL" id="MBF4692929.1"/>
    </source>
</evidence>
<keyword evidence="7" id="KW-1015">Disulfide bond</keyword>
<evidence type="ECO:0000256" key="1">
    <source>
        <dbReference type="ARBA" id="ARBA00022555"/>
    </source>
</evidence>
<gene>
    <name evidence="9 12" type="primary">mnmA</name>
    <name evidence="12" type="ORF">ISU02_07350</name>
</gene>
<dbReference type="Gene3D" id="2.30.30.280">
    <property type="entry name" value="Adenine nucleotide alpha hydrolases-like domains"/>
    <property type="match status" value="1"/>
</dbReference>
<reference evidence="12 13" key="1">
    <citation type="submission" date="2020-11" db="EMBL/GenBank/DDBJ databases">
        <title>Fusibacter basophilias sp. nov.</title>
        <authorList>
            <person name="Qiu D."/>
        </authorList>
    </citation>
    <scope>NUCLEOTIDE SEQUENCE [LARGE SCALE GENOMIC DNA]</scope>
    <source>
        <strain evidence="12 13">Q10-2</strain>
    </source>
</reference>
<evidence type="ECO:0000256" key="5">
    <source>
        <dbReference type="ARBA" id="ARBA00022840"/>
    </source>
</evidence>
<name>A0ABR9ZTN3_9FIRM</name>
<keyword evidence="13" id="KW-1185">Reference proteome</keyword>
<accession>A0ABR9ZTN3</accession>
<dbReference type="InterPro" id="IPR046885">
    <property type="entry name" value="MnmA-like_C"/>
</dbReference>
<organism evidence="12 13">
    <name type="scientific">Fusibacter ferrireducens</name>
    <dbReference type="NCBI Taxonomy" id="2785058"/>
    <lineage>
        <taxon>Bacteria</taxon>
        <taxon>Bacillati</taxon>
        <taxon>Bacillota</taxon>
        <taxon>Clostridia</taxon>
        <taxon>Eubacteriales</taxon>
        <taxon>Eubacteriales Family XII. Incertae Sedis</taxon>
        <taxon>Fusibacter</taxon>
    </lineage>
</organism>
<evidence type="ECO:0000256" key="9">
    <source>
        <dbReference type="HAMAP-Rule" id="MF_00144"/>
    </source>
</evidence>
<dbReference type="GO" id="GO:0103016">
    <property type="term" value="F:tRNA-uridine 2-sulfurtransferase activity"/>
    <property type="evidence" value="ECO:0007669"/>
    <property type="project" value="UniProtKB-EC"/>
</dbReference>
<evidence type="ECO:0000256" key="2">
    <source>
        <dbReference type="ARBA" id="ARBA00022679"/>
    </source>
</evidence>
<dbReference type="Pfam" id="PF03054">
    <property type="entry name" value="tRNA_Me_trans"/>
    <property type="match status" value="1"/>
</dbReference>
<dbReference type="EMBL" id="JADKNH010000004">
    <property type="protein sequence ID" value="MBF4692929.1"/>
    <property type="molecule type" value="Genomic_DNA"/>
</dbReference>
<evidence type="ECO:0000256" key="8">
    <source>
        <dbReference type="ARBA" id="ARBA00051542"/>
    </source>
</evidence>
<protein>
    <recommendedName>
        <fullName evidence="9">tRNA-specific 2-thiouridylase MnmA</fullName>
        <ecNumber evidence="9">2.8.1.13</ecNumber>
    </recommendedName>
</protein>
<dbReference type="CDD" id="cd01998">
    <property type="entry name" value="MnmA_TRMU-like"/>
    <property type="match status" value="1"/>
</dbReference>
<comment type="catalytic activity">
    <reaction evidence="8 9">
        <text>S-sulfanyl-L-cysteinyl-[protein] + uridine(34) in tRNA + AH2 + ATP = 2-thiouridine(34) in tRNA + L-cysteinyl-[protein] + A + AMP + diphosphate + H(+)</text>
        <dbReference type="Rhea" id="RHEA:47032"/>
        <dbReference type="Rhea" id="RHEA-COMP:10131"/>
        <dbReference type="Rhea" id="RHEA-COMP:11726"/>
        <dbReference type="Rhea" id="RHEA-COMP:11727"/>
        <dbReference type="Rhea" id="RHEA-COMP:11728"/>
        <dbReference type="ChEBI" id="CHEBI:13193"/>
        <dbReference type="ChEBI" id="CHEBI:15378"/>
        <dbReference type="ChEBI" id="CHEBI:17499"/>
        <dbReference type="ChEBI" id="CHEBI:29950"/>
        <dbReference type="ChEBI" id="CHEBI:30616"/>
        <dbReference type="ChEBI" id="CHEBI:33019"/>
        <dbReference type="ChEBI" id="CHEBI:61963"/>
        <dbReference type="ChEBI" id="CHEBI:65315"/>
        <dbReference type="ChEBI" id="CHEBI:87170"/>
        <dbReference type="ChEBI" id="CHEBI:456215"/>
        <dbReference type="EC" id="2.8.1.13"/>
    </reaction>
</comment>
<feature type="active site" description="Cysteine persulfide intermediate" evidence="9">
    <location>
        <position position="188"/>
    </location>
</feature>
<dbReference type="Gene3D" id="3.40.50.620">
    <property type="entry name" value="HUPs"/>
    <property type="match status" value="1"/>
</dbReference>
<comment type="subcellular location">
    <subcellularLocation>
        <location evidence="9">Cytoplasm</location>
    </subcellularLocation>
</comment>
<dbReference type="InterPro" id="IPR014729">
    <property type="entry name" value="Rossmann-like_a/b/a_fold"/>
</dbReference>
<dbReference type="NCBIfam" id="TIGR00420">
    <property type="entry name" value="trmU"/>
    <property type="match status" value="1"/>
</dbReference>
<evidence type="ECO:0000259" key="10">
    <source>
        <dbReference type="Pfam" id="PF20258"/>
    </source>
</evidence>
<sequence>MKIAVGMSGGIDSSTTALLLKTQNHEVIGVTMYLFEHQLEEIENAKRVCEALGIEHHIMDYRKDFEEVIIGNFIETYEKGHTPNPCLHCNRIFKYGRLIEDAIKLGAEAFSTGHYVRVHYNEIQKEFELHRAVNARKDQSYNLYHLTQETLSRLYFPLGNISSKETVRQLFEKVHIKTAQKKDSLGICFISHKEHTRFLKEQGSSAMNRGCFVDKSGNFLGYHQGIASYTLGQKRKLAKELSGKFVVIDILPESNEVVLGEESDLLKYKLTAKSFNLVNSYHTFPLKVQVIVSQWSAVYEGILIPHANGSAEITVESPVRAPSCGQAMVCYQDSLLIGGGIMTQVE</sequence>
<dbReference type="SUPFAM" id="SSF52402">
    <property type="entry name" value="Adenine nucleotide alpha hydrolases-like"/>
    <property type="match status" value="1"/>
</dbReference>
<dbReference type="NCBIfam" id="NF001138">
    <property type="entry name" value="PRK00143.1"/>
    <property type="match status" value="1"/>
</dbReference>
<feature type="binding site" evidence="9">
    <location>
        <position position="32"/>
    </location>
    <ligand>
        <name>ATP</name>
        <dbReference type="ChEBI" id="CHEBI:30616"/>
    </ligand>
</feature>
<feature type="site" description="Interaction with tRNA" evidence="9">
    <location>
        <position position="326"/>
    </location>
</feature>
<feature type="domain" description="tRNA-specific 2-thiouridylase MnmA-like central" evidence="11">
    <location>
        <begin position="198"/>
        <end position="260"/>
    </location>
</feature>
<feature type="binding site" evidence="9">
    <location>
        <begin position="6"/>
        <end position="13"/>
    </location>
    <ligand>
        <name>ATP</name>
        <dbReference type="ChEBI" id="CHEBI:30616"/>
    </ligand>
</feature>
<dbReference type="Gene3D" id="2.40.30.10">
    <property type="entry name" value="Translation factors"/>
    <property type="match status" value="1"/>
</dbReference>
<feature type="domain" description="tRNA-specific 2-thiouridylase MnmA-like C-terminal" evidence="10">
    <location>
        <begin position="269"/>
        <end position="341"/>
    </location>
</feature>
<evidence type="ECO:0000256" key="6">
    <source>
        <dbReference type="ARBA" id="ARBA00022884"/>
    </source>
</evidence>
<evidence type="ECO:0000256" key="3">
    <source>
        <dbReference type="ARBA" id="ARBA00022694"/>
    </source>
</evidence>
<feature type="site" description="Interaction with tRNA" evidence="9">
    <location>
        <position position="114"/>
    </location>
</feature>
<evidence type="ECO:0000256" key="4">
    <source>
        <dbReference type="ARBA" id="ARBA00022741"/>
    </source>
</evidence>
<keyword evidence="3 9" id="KW-0819">tRNA processing</keyword>
<dbReference type="EC" id="2.8.1.13" evidence="9"/>
<dbReference type="Pfam" id="PF20258">
    <property type="entry name" value="tRNA_Me_trans_C"/>
    <property type="match status" value="1"/>
</dbReference>
<keyword evidence="6 9" id="KW-0694">RNA-binding</keyword>
<keyword evidence="9" id="KW-0963">Cytoplasm</keyword>
<dbReference type="PANTHER" id="PTHR11933">
    <property type="entry name" value="TRNA 5-METHYLAMINOMETHYL-2-THIOURIDYLATE -METHYLTRANSFERASE"/>
    <property type="match status" value="1"/>
</dbReference>
<evidence type="ECO:0000259" key="11">
    <source>
        <dbReference type="Pfam" id="PF20259"/>
    </source>
</evidence>
<feature type="active site" description="Nucleophile" evidence="9">
    <location>
        <position position="89"/>
    </location>
</feature>
<keyword evidence="1 9" id="KW-0820">tRNA-binding</keyword>
<keyword evidence="2 9" id="KW-0808">Transferase</keyword>
<dbReference type="InterPro" id="IPR004506">
    <property type="entry name" value="MnmA-like"/>
</dbReference>
<feature type="region of interest" description="Interaction with tRNA" evidence="9">
    <location>
        <begin position="137"/>
        <end position="139"/>
    </location>
</feature>
<proteinExistence type="inferred from homology"/>
<dbReference type="RefSeq" id="WP_194701169.1">
    <property type="nucleotide sequence ID" value="NZ_JADKNH010000004.1"/>
</dbReference>